<dbReference type="AlphaFoldDB" id="A0A1M6WK42"/>
<accession>A0A1M6WK42</accession>
<comment type="similarity">
    <text evidence="1">Belongs to the arylamine N-acetyltransferase family.</text>
</comment>
<dbReference type="RefSeq" id="WP_245833607.1">
    <property type="nucleotide sequence ID" value="NZ_FQZK01000045.1"/>
</dbReference>
<organism evidence="2 3">
    <name type="scientific">Nocardiopsis flavescens</name>
    <dbReference type="NCBI Taxonomy" id="758803"/>
    <lineage>
        <taxon>Bacteria</taxon>
        <taxon>Bacillati</taxon>
        <taxon>Actinomycetota</taxon>
        <taxon>Actinomycetes</taxon>
        <taxon>Streptosporangiales</taxon>
        <taxon>Nocardiopsidaceae</taxon>
        <taxon>Nocardiopsis</taxon>
    </lineage>
</organism>
<dbReference type="Pfam" id="PF00797">
    <property type="entry name" value="Acetyltransf_2"/>
    <property type="match status" value="1"/>
</dbReference>
<reference evidence="2 3" key="1">
    <citation type="submission" date="2016-11" db="EMBL/GenBank/DDBJ databases">
        <authorList>
            <person name="Jaros S."/>
            <person name="Januszkiewicz K."/>
            <person name="Wedrychowicz H."/>
        </authorList>
    </citation>
    <scope>NUCLEOTIDE SEQUENCE [LARGE SCALE GENOMIC DNA]</scope>
    <source>
        <strain evidence="2 3">CGMCC 4.5723</strain>
    </source>
</reference>
<dbReference type="PANTHER" id="PTHR11786:SF0">
    <property type="entry name" value="ARYLAMINE N-ACETYLTRANSFERASE 4-RELATED"/>
    <property type="match status" value="1"/>
</dbReference>
<dbReference type="STRING" id="758803.SAMN05421803_14515"/>
<evidence type="ECO:0000313" key="2">
    <source>
        <dbReference type="EMBL" id="SHK94071.1"/>
    </source>
</evidence>
<protein>
    <submittedName>
        <fullName evidence="2">N-hydroxyarylamine O-acetyltransferase</fullName>
    </submittedName>
</protein>
<keyword evidence="2" id="KW-0808">Transferase</keyword>
<sequence length="293" mass="31631">MAIAHDPWNVGDLDLAAYLERVGVGEPREGPDRERRDAAGSPGAAYLERLYGAHIRSFPFETVDALLGRAPAVDLRGVQEKFLGGGRGGYCFEHGVLFSAALERLGYEVHRRLGTVGPPGENARTHLLVEVVVDGRRLLADPGFGSGMRRPVELRDGARSTGGGMTFGVARVPQGRSWGWELRKLRDGGWDGLHVTHESEVYPVDLVAGNHFVATHPDSVFRTLLVVTGFLPDGSHASLTQGSVTLRAPGTPTRHEALAPGGLDPWLERLGVRLSEEDRALLHARLAELPSPA</sequence>
<dbReference type="EMBL" id="FQZK01000045">
    <property type="protein sequence ID" value="SHK94071.1"/>
    <property type="molecule type" value="Genomic_DNA"/>
</dbReference>
<dbReference type="PANTHER" id="PTHR11786">
    <property type="entry name" value="N-HYDROXYARYLAMINE O-ACETYLTRANSFERASE"/>
    <property type="match status" value="1"/>
</dbReference>
<dbReference type="SUPFAM" id="SSF54001">
    <property type="entry name" value="Cysteine proteinases"/>
    <property type="match status" value="1"/>
</dbReference>
<dbReference type="InterPro" id="IPR001447">
    <property type="entry name" value="Arylamine_N-AcTrfase"/>
</dbReference>
<evidence type="ECO:0000313" key="3">
    <source>
        <dbReference type="Proteomes" id="UP000184452"/>
    </source>
</evidence>
<dbReference type="GO" id="GO:0016407">
    <property type="term" value="F:acetyltransferase activity"/>
    <property type="evidence" value="ECO:0007669"/>
    <property type="project" value="InterPro"/>
</dbReference>
<evidence type="ECO:0000256" key="1">
    <source>
        <dbReference type="ARBA" id="ARBA00006547"/>
    </source>
</evidence>
<dbReference type="InterPro" id="IPR038765">
    <property type="entry name" value="Papain-like_cys_pep_sf"/>
</dbReference>
<dbReference type="Proteomes" id="UP000184452">
    <property type="component" value="Unassembled WGS sequence"/>
</dbReference>
<keyword evidence="3" id="KW-1185">Reference proteome</keyword>
<dbReference type="Gene3D" id="3.30.2140.10">
    <property type="entry name" value="Arylamine N-acetyltransferase"/>
    <property type="match status" value="1"/>
</dbReference>
<proteinExistence type="inferred from homology"/>
<gene>
    <name evidence="2" type="ORF">SAMN05421803_14515</name>
</gene>
<dbReference type="Gene3D" id="2.40.128.150">
    <property type="entry name" value="Cysteine proteinases"/>
    <property type="match status" value="1"/>
</dbReference>
<name>A0A1M6WK42_9ACTN</name>